<sequence>MHILIQDRQCPSSVSKKMLPFFVLSLLPLTVHCSVLTPPRNARIVGGVNVLQNDFPFAVSIHLVSRELSSCGSGYICTGTLISSWAVLTSARCVRNGSGVRVPEELKLLVGTKSRTNCSGAVELPVEEIRMHEGANLAVLRLKWAVTGVETAVLNEYQQVEGKQCLLVGWGANVTQSGPVEWLQEAYVRIVAQEKCSDGMICAKGEREHAGACYGDLGAPLLCDGSVAGVLGVDSKECGGQVSVFIGVRANYEWIRTQLSASSIVRVCNVLIILIFIKHVIS</sequence>
<dbReference type="PANTHER" id="PTHR24276:SF98">
    <property type="entry name" value="FI18310P1-RELATED"/>
    <property type="match status" value="1"/>
</dbReference>
<dbReference type="AlphaFoldDB" id="A0A1Q3FQK6"/>
<proteinExistence type="inferred from homology"/>
<keyword evidence="6" id="KW-0732">Signal</keyword>
<evidence type="ECO:0000256" key="2">
    <source>
        <dbReference type="ARBA" id="ARBA00022801"/>
    </source>
</evidence>
<accession>A0A1Q3FQK6</accession>
<comment type="similarity">
    <text evidence="5">Belongs to the peptidase S1 family. CLIP subfamily.</text>
</comment>
<organism evidence="8">
    <name type="scientific">Culex tarsalis</name>
    <name type="common">Encephalitis mosquito</name>
    <dbReference type="NCBI Taxonomy" id="7177"/>
    <lineage>
        <taxon>Eukaryota</taxon>
        <taxon>Metazoa</taxon>
        <taxon>Ecdysozoa</taxon>
        <taxon>Arthropoda</taxon>
        <taxon>Hexapoda</taxon>
        <taxon>Insecta</taxon>
        <taxon>Pterygota</taxon>
        <taxon>Neoptera</taxon>
        <taxon>Endopterygota</taxon>
        <taxon>Diptera</taxon>
        <taxon>Nematocera</taxon>
        <taxon>Culicoidea</taxon>
        <taxon>Culicidae</taxon>
        <taxon>Culicinae</taxon>
        <taxon>Culicini</taxon>
        <taxon>Culex</taxon>
        <taxon>Culex</taxon>
    </lineage>
</organism>
<dbReference type="SMART" id="SM00020">
    <property type="entry name" value="Tryp_SPc"/>
    <property type="match status" value="1"/>
</dbReference>
<feature type="domain" description="Peptidase S1" evidence="7">
    <location>
        <begin position="44"/>
        <end position="260"/>
    </location>
</feature>
<reference evidence="8" key="1">
    <citation type="submission" date="2017-01" db="EMBL/GenBank/DDBJ databases">
        <title>A deep insight into the sialotranscriptome of adult male and female Cluex tarsalis mosquitoes.</title>
        <authorList>
            <person name="Ribeiro J.M."/>
            <person name="Moreira F."/>
            <person name="Bernard K.A."/>
            <person name="Calvo E."/>
        </authorList>
    </citation>
    <scope>NUCLEOTIDE SEQUENCE</scope>
    <source>
        <strain evidence="8">Kern County</strain>
        <tissue evidence="8">Salivary glands</tissue>
    </source>
</reference>
<feature type="chain" id="PRO_5012862999" evidence="6">
    <location>
        <begin position="34"/>
        <end position="282"/>
    </location>
</feature>
<dbReference type="GO" id="GO:0006508">
    <property type="term" value="P:proteolysis"/>
    <property type="evidence" value="ECO:0007669"/>
    <property type="project" value="UniProtKB-KW"/>
</dbReference>
<protein>
    <submittedName>
        <fullName evidence="8">Putative trypsin-like serine protease</fullName>
    </submittedName>
</protein>
<dbReference type="PROSITE" id="PS50240">
    <property type="entry name" value="TRYPSIN_DOM"/>
    <property type="match status" value="1"/>
</dbReference>
<dbReference type="InterPro" id="IPR001254">
    <property type="entry name" value="Trypsin_dom"/>
</dbReference>
<feature type="signal peptide" evidence="6">
    <location>
        <begin position="1"/>
        <end position="33"/>
    </location>
</feature>
<name>A0A1Q3FQK6_CULTA</name>
<keyword evidence="2" id="KW-0378">Hydrolase</keyword>
<evidence type="ECO:0000256" key="5">
    <source>
        <dbReference type="ARBA" id="ARBA00024195"/>
    </source>
</evidence>
<dbReference type="GO" id="GO:0004252">
    <property type="term" value="F:serine-type endopeptidase activity"/>
    <property type="evidence" value="ECO:0007669"/>
    <property type="project" value="InterPro"/>
</dbReference>
<evidence type="ECO:0000313" key="8">
    <source>
        <dbReference type="EMBL" id="JAV29824.1"/>
    </source>
</evidence>
<dbReference type="InterPro" id="IPR050430">
    <property type="entry name" value="Peptidase_S1"/>
</dbReference>
<evidence type="ECO:0000259" key="7">
    <source>
        <dbReference type="PROSITE" id="PS50240"/>
    </source>
</evidence>
<dbReference type="SUPFAM" id="SSF50494">
    <property type="entry name" value="Trypsin-like serine proteases"/>
    <property type="match status" value="1"/>
</dbReference>
<dbReference type="InterPro" id="IPR043504">
    <property type="entry name" value="Peptidase_S1_PA_chymotrypsin"/>
</dbReference>
<dbReference type="Gene3D" id="2.40.10.10">
    <property type="entry name" value="Trypsin-like serine proteases"/>
    <property type="match status" value="1"/>
</dbReference>
<dbReference type="PANTHER" id="PTHR24276">
    <property type="entry name" value="POLYSERASE-RELATED"/>
    <property type="match status" value="1"/>
</dbReference>
<evidence type="ECO:0000256" key="1">
    <source>
        <dbReference type="ARBA" id="ARBA00022670"/>
    </source>
</evidence>
<dbReference type="EMBL" id="GFDL01005221">
    <property type="protein sequence ID" value="JAV29824.1"/>
    <property type="molecule type" value="Transcribed_RNA"/>
</dbReference>
<evidence type="ECO:0000256" key="3">
    <source>
        <dbReference type="ARBA" id="ARBA00022825"/>
    </source>
</evidence>
<evidence type="ECO:0000256" key="4">
    <source>
        <dbReference type="ARBA" id="ARBA00023157"/>
    </source>
</evidence>
<evidence type="ECO:0000256" key="6">
    <source>
        <dbReference type="SAM" id="SignalP"/>
    </source>
</evidence>
<keyword evidence="1 8" id="KW-0645">Protease</keyword>
<dbReference type="Pfam" id="PF00089">
    <property type="entry name" value="Trypsin"/>
    <property type="match status" value="1"/>
</dbReference>
<keyword evidence="4" id="KW-1015">Disulfide bond</keyword>
<keyword evidence="3" id="KW-0720">Serine protease</keyword>
<dbReference type="InterPro" id="IPR009003">
    <property type="entry name" value="Peptidase_S1_PA"/>
</dbReference>